<name>A0ABS7DG29_9GAMM</name>
<feature type="domain" description="Lipoprotein LPP20-like" evidence="2">
    <location>
        <begin position="60"/>
        <end position="136"/>
    </location>
</feature>
<dbReference type="PIRSF" id="PIRSF028687">
    <property type="entry name" value="UCP028687"/>
    <property type="match status" value="1"/>
</dbReference>
<accession>A0ABS7DG29</accession>
<sequence length="152" mass="16717">MKSLNLIIISVMAICLTSCSSTSFLGNYSNILINNDGVSRPSEFPVLRATGYASISRQSGATKELKQIKAMRASKLEAYRELAEQVNGIYLQSNSSVNSNTVEHNSSLKATIDGYVHGARVLRQYPIGDTYATELELDTKIIYDLYDIRGAL</sequence>
<dbReference type="Proteomes" id="UP000731465">
    <property type="component" value="Unassembled WGS sequence"/>
</dbReference>
<evidence type="ECO:0000313" key="4">
    <source>
        <dbReference type="Proteomes" id="UP000731465"/>
    </source>
</evidence>
<organism evidence="3 4">
    <name type="scientific">Succinivibrio faecicola</name>
    <dbReference type="NCBI Taxonomy" id="2820300"/>
    <lineage>
        <taxon>Bacteria</taxon>
        <taxon>Pseudomonadati</taxon>
        <taxon>Pseudomonadota</taxon>
        <taxon>Gammaproteobacteria</taxon>
        <taxon>Aeromonadales</taxon>
        <taxon>Succinivibrionaceae</taxon>
        <taxon>Succinivibrio</taxon>
    </lineage>
</organism>
<protein>
    <submittedName>
        <fullName evidence="3">LPP20 family lipoprotein</fullName>
    </submittedName>
</protein>
<evidence type="ECO:0000256" key="1">
    <source>
        <dbReference type="SAM" id="SignalP"/>
    </source>
</evidence>
<comment type="caution">
    <text evidence="3">The sequence shown here is derived from an EMBL/GenBank/DDBJ whole genome shotgun (WGS) entry which is preliminary data.</text>
</comment>
<feature type="chain" id="PRO_5045604760" evidence="1">
    <location>
        <begin position="26"/>
        <end position="152"/>
    </location>
</feature>
<evidence type="ECO:0000313" key="3">
    <source>
        <dbReference type="EMBL" id="MBW7570158.1"/>
    </source>
</evidence>
<dbReference type="InterPro" id="IPR007293">
    <property type="entry name" value="FlgP"/>
</dbReference>
<feature type="signal peptide" evidence="1">
    <location>
        <begin position="1"/>
        <end position="25"/>
    </location>
</feature>
<dbReference type="InterPro" id="IPR024952">
    <property type="entry name" value="LPP20-like_dom"/>
</dbReference>
<dbReference type="RefSeq" id="WP_219937378.1">
    <property type="nucleotide sequence ID" value="NZ_JAGFNY010000011.1"/>
</dbReference>
<proteinExistence type="predicted"/>
<keyword evidence="4" id="KW-1185">Reference proteome</keyword>
<dbReference type="EMBL" id="JAGFNY010000011">
    <property type="protein sequence ID" value="MBW7570158.1"/>
    <property type="molecule type" value="Genomic_DNA"/>
</dbReference>
<gene>
    <name evidence="3" type="ORF">J5V48_04545</name>
</gene>
<dbReference type="Pfam" id="PF02169">
    <property type="entry name" value="LPP20"/>
    <property type="match status" value="1"/>
</dbReference>
<keyword evidence="1" id="KW-0732">Signal</keyword>
<reference evidence="3 4" key="1">
    <citation type="submission" date="2021-03" db="EMBL/GenBank/DDBJ databases">
        <title>Succinivibrio sp. nov. isolated from feces of cow.</title>
        <authorList>
            <person name="Choi J.-Y."/>
        </authorList>
    </citation>
    <scope>NUCLEOTIDE SEQUENCE [LARGE SCALE GENOMIC DNA]</scope>
    <source>
        <strain evidence="3 4">AGMB01872</strain>
    </source>
</reference>
<keyword evidence="3" id="KW-0449">Lipoprotein</keyword>
<evidence type="ECO:0000259" key="2">
    <source>
        <dbReference type="Pfam" id="PF02169"/>
    </source>
</evidence>